<evidence type="ECO:0000256" key="6">
    <source>
        <dbReference type="NCBIfam" id="TIGR01225"/>
    </source>
</evidence>
<dbReference type="InterPro" id="IPR001106">
    <property type="entry name" value="Aromatic_Lyase"/>
</dbReference>
<dbReference type="GO" id="GO:0019556">
    <property type="term" value="P:L-histidine catabolic process to glutamate and formamide"/>
    <property type="evidence" value="ECO:0007669"/>
    <property type="project" value="UniProtKB-UniPathway"/>
</dbReference>
<dbReference type="Pfam" id="PF00221">
    <property type="entry name" value="Lyase_aromatic"/>
    <property type="match status" value="1"/>
</dbReference>
<evidence type="ECO:0000256" key="3">
    <source>
        <dbReference type="ARBA" id="ARBA00022808"/>
    </source>
</evidence>
<dbReference type="EMBL" id="DSZT01000020">
    <property type="protein sequence ID" value="HGU41409.1"/>
    <property type="molecule type" value="Genomic_DNA"/>
</dbReference>
<evidence type="ECO:0000256" key="2">
    <source>
        <dbReference type="ARBA" id="ARBA00012994"/>
    </source>
</evidence>
<dbReference type="UniPathway" id="UPA00379">
    <property type="reaction ID" value="UER00549"/>
</dbReference>
<reference evidence="10" key="1">
    <citation type="journal article" date="2020" name="mSystems">
        <title>Genome- and Community-Level Interaction Insights into Carbon Utilization and Element Cycling Functions of Hydrothermarchaeota in Hydrothermal Sediment.</title>
        <authorList>
            <person name="Zhou Z."/>
            <person name="Liu Y."/>
            <person name="Xu W."/>
            <person name="Pan J."/>
            <person name="Luo Z.H."/>
            <person name="Li M."/>
        </authorList>
    </citation>
    <scope>NUCLEOTIDE SEQUENCE [LARGE SCALE GENOMIC DNA]</scope>
    <source>
        <strain evidence="10">SpSt-604</strain>
    </source>
</reference>
<dbReference type="NCBIfam" id="NF006871">
    <property type="entry name" value="PRK09367.1"/>
    <property type="match status" value="1"/>
</dbReference>
<evidence type="ECO:0000256" key="7">
    <source>
        <dbReference type="RuleBase" id="RU003954"/>
    </source>
</evidence>
<protein>
    <recommendedName>
        <fullName evidence="2 6">Histidine ammonia-lyase</fullName>
        <ecNumber evidence="2 6">4.3.1.3</ecNumber>
    </recommendedName>
</protein>
<dbReference type="GO" id="GO:0005737">
    <property type="term" value="C:cytoplasm"/>
    <property type="evidence" value="ECO:0007669"/>
    <property type="project" value="UniProtKB-SubCell"/>
</dbReference>
<comment type="subcellular location">
    <subcellularLocation>
        <location evidence="9">Cytoplasm</location>
    </subcellularLocation>
</comment>
<dbReference type="InterPro" id="IPR022313">
    <property type="entry name" value="Phe/His_NH3-lyase_AS"/>
</dbReference>
<dbReference type="OrthoDB" id="9806955at2"/>
<accession>A0A7C4W4H7</accession>
<dbReference type="InterPro" id="IPR024083">
    <property type="entry name" value="Fumarase/histidase_N"/>
</dbReference>
<dbReference type="CDD" id="cd00332">
    <property type="entry name" value="PAL-HAL"/>
    <property type="match status" value="1"/>
</dbReference>
<dbReference type="EC" id="4.3.1.3" evidence="2 6"/>
<dbReference type="GO" id="GO:0019557">
    <property type="term" value="P:L-histidine catabolic process to glutamate and formate"/>
    <property type="evidence" value="ECO:0007669"/>
    <property type="project" value="UniProtKB-UniPathway"/>
</dbReference>
<evidence type="ECO:0000256" key="8">
    <source>
        <dbReference type="RuleBase" id="RU004479"/>
    </source>
</evidence>
<comment type="pathway">
    <text evidence="1 8">Amino-acid degradation; L-histidine degradation into L-glutamate; N-formimidoyl-L-glutamate from L-histidine: step 1/3.</text>
</comment>
<keyword evidence="4 7" id="KW-0456">Lyase</keyword>
<dbReference type="FunFam" id="1.10.275.10:FF:000005">
    <property type="entry name" value="Histidine ammonia-lyase"/>
    <property type="match status" value="1"/>
</dbReference>
<dbReference type="Gene3D" id="1.20.200.10">
    <property type="entry name" value="Fumarase/aspartase (Central domain)"/>
    <property type="match status" value="1"/>
</dbReference>
<comment type="catalytic activity">
    <reaction evidence="5 8">
        <text>L-histidine = trans-urocanate + NH4(+)</text>
        <dbReference type="Rhea" id="RHEA:21232"/>
        <dbReference type="ChEBI" id="CHEBI:17771"/>
        <dbReference type="ChEBI" id="CHEBI:28938"/>
        <dbReference type="ChEBI" id="CHEBI:57595"/>
        <dbReference type="EC" id="4.3.1.3"/>
    </reaction>
</comment>
<dbReference type="AlphaFoldDB" id="A0A7C4W4H7"/>
<dbReference type="Gene3D" id="1.10.275.10">
    <property type="entry name" value="Fumarase/aspartase (N-terminal domain)"/>
    <property type="match status" value="1"/>
</dbReference>
<evidence type="ECO:0000313" key="10">
    <source>
        <dbReference type="EMBL" id="HGU41409.1"/>
    </source>
</evidence>
<dbReference type="PROSITE" id="PS00488">
    <property type="entry name" value="PAL_HISTIDASE"/>
    <property type="match status" value="1"/>
</dbReference>
<evidence type="ECO:0000256" key="4">
    <source>
        <dbReference type="ARBA" id="ARBA00023239"/>
    </source>
</evidence>
<keyword evidence="3 8" id="KW-0369">Histidine metabolism</keyword>
<gene>
    <name evidence="10" type="primary">hutH</name>
    <name evidence="10" type="ORF">ENT72_00560</name>
</gene>
<dbReference type="PANTHER" id="PTHR10362">
    <property type="entry name" value="HISTIDINE AMMONIA-LYASE"/>
    <property type="match status" value="1"/>
</dbReference>
<evidence type="ECO:0000256" key="9">
    <source>
        <dbReference type="RuleBase" id="RU004480"/>
    </source>
</evidence>
<dbReference type="InterPro" id="IPR005921">
    <property type="entry name" value="HutH"/>
</dbReference>
<evidence type="ECO:0000256" key="1">
    <source>
        <dbReference type="ARBA" id="ARBA00005113"/>
    </source>
</evidence>
<comment type="similarity">
    <text evidence="7">Belongs to the PAL/histidase family.</text>
</comment>
<dbReference type="InterPro" id="IPR008948">
    <property type="entry name" value="L-Aspartase-like"/>
</dbReference>
<dbReference type="SUPFAM" id="SSF48557">
    <property type="entry name" value="L-aspartase-like"/>
    <property type="match status" value="1"/>
</dbReference>
<dbReference type="GO" id="GO:0004397">
    <property type="term" value="F:histidine ammonia-lyase activity"/>
    <property type="evidence" value="ECO:0007669"/>
    <property type="project" value="UniProtKB-UniRule"/>
</dbReference>
<sequence length="501" mass="55026">MKMSSTVNAPHVTIDGEHLTLEDVHLVSREHAQVAISLEAYEKVKKSREIVQRFLDVGKPIYGVNTGFGALANIRISKEKLKELQKNIILSHSAGVGNYLPEDFVRAIILIRANALAKGLSGVRPIVVEKLVELLNKKITPAVPEIGSVGASGDLAPLSHIAMVLIGEGKIVRDGKAVLFNPSDYGFQPIHLEEKEGLSLINGTQFMAAHLALIVRDLEKLMKIATLIAASSVDVLFGTPAAFDERIQLARPHPGQIKVAQMLREFLDGSQIRESHKNCGKVQDAYTLRTIPQVYGAVLDTIEWVKEVVQREINSATDNPLVFEDGIVSGGNFHGEPLALCADYLSIALTSMGNMIERRIDRLVNPKVNEGLPPFLAGGEEGLNSGYMIWQYTAAAICNENKVLSHPASADSIPTSAYQEDHVSMGANAVRKLRKIFDNIVSLISIEAMLVSVALDSRRPLRSSCKIEDFYGKINVRLSEDRYFGENFEKVKEVILKEVFS</sequence>
<dbReference type="NCBIfam" id="TIGR01225">
    <property type="entry name" value="hutH"/>
    <property type="match status" value="1"/>
</dbReference>
<evidence type="ECO:0000256" key="5">
    <source>
        <dbReference type="ARBA" id="ARBA00049269"/>
    </source>
</evidence>
<proteinExistence type="inferred from homology"/>
<name>A0A7C4W4H7_FERPE</name>
<organism evidence="10">
    <name type="scientific">Fervidobacterium pennivorans</name>
    <dbReference type="NCBI Taxonomy" id="93466"/>
    <lineage>
        <taxon>Bacteria</taxon>
        <taxon>Thermotogati</taxon>
        <taxon>Thermotogota</taxon>
        <taxon>Thermotogae</taxon>
        <taxon>Thermotogales</taxon>
        <taxon>Fervidobacteriaceae</taxon>
        <taxon>Fervidobacterium</taxon>
    </lineage>
</organism>
<comment type="caution">
    <text evidence="10">The sequence shown here is derived from an EMBL/GenBank/DDBJ whole genome shotgun (WGS) entry which is preliminary data.</text>
</comment>